<dbReference type="EMBL" id="GBRH01170510">
    <property type="protein sequence ID" value="JAE27386.1"/>
    <property type="molecule type" value="Transcribed_RNA"/>
</dbReference>
<evidence type="ECO:0008006" key="2">
    <source>
        <dbReference type="Google" id="ProtNLM"/>
    </source>
</evidence>
<dbReference type="PANTHER" id="PTHR11439:SF515">
    <property type="entry name" value="GAG-POL POLYPROTEIN"/>
    <property type="match status" value="1"/>
</dbReference>
<dbReference type="AlphaFoldDB" id="A0A0A9GXS2"/>
<evidence type="ECO:0000313" key="1">
    <source>
        <dbReference type="EMBL" id="JAE27386.1"/>
    </source>
</evidence>
<organism evidence="1">
    <name type="scientific">Arundo donax</name>
    <name type="common">Giant reed</name>
    <name type="synonym">Donax arundinaceus</name>
    <dbReference type="NCBI Taxonomy" id="35708"/>
    <lineage>
        <taxon>Eukaryota</taxon>
        <taxon>Viridiplantae</taxon>
        <taxon>Streptophyta</taxon>
        <taxon>Embryophyta</taxon>
        <taxon>Tracheophyta</taxon>
        <taxon>Spermatophyta</taxon>
        <taxon>Magnoliopsida</taxon>
        <taxon>Liliopsida</taxon>
        <taxon>Poales</taxon>
        <taxon>Poaceae</taxon>
        <taxon>PACMAD clade</taxon>
        <taxon>Arundinoideae</taxon>
        <taxon>Arundineae</taxon>
        <taxon>Arundo</taxon>
    </lineage>
</organism>
<accession>A0A0A9GXS2</accession>
<sequence>MSDLGLLSFYLGIEVKQGKDAITLSQSAYAEKIVIVGRMQGCNPSLILMEPRFKLSKVSSAPVTAYRSIVGSLHYLVHTRPDIAYSVGYVSRFMEAPMTEHLAAVKRILRYLARTLSYGLCYGKGRKEAAIYLDNDMAGDVDTRKGTSGCIFFLGSSPISWYSLK</sequence>
<reference evidence="1" key="1">
    <citation type="submission" date="2014-09" db="EMBL/GenBank/DDBJ databases">
        <authorList>
            <person name="Magalhaes I.L.F."/>
            <person name="Oliveira U."/>
            <person name="Santos F.R."/>
            <person name="Vidigal T.H.D.A."/>
            <person name="Brescovit A.D."/>
            <person name="Santos A.J."/>
        </authorList>
    </citation>
    <scope>NUCLEOTIDE SEQUENCE</scope>
    <source>
        <tissue evidence="1">Shoot tissue taken approximately 20 cm above the soil surface</tissue>
    </source>
</reference>
<protein>
    <recommendedName>
        <fullName evidence="2">Reverse transcriptase Ty1/copia-type domain-containing protein</fullName>
    </recommendedName>
</protein>
<reference evidence="1" key="2">
    <citation type="journal article" date="2015" name="Data Brief">
        <title>Shoot transcriptome of the giant reed, Arundo donax.</title>
        <authorList>
            <person name="Barrero R.A."/>
            <person name="Guerrero F.D."/>
            <person name="Moolhuijzen P."/>
            <person name="Goolsby J.A."/>
            <person name="Tidwell J."/>
            <person name="Bellgard S.E."/>
            <person name="Bellgard M.I."/>
        </authorList>
    </citation>
    <scope>NUCLEOTIDE SEQUENCE</scope>
    <source>
        <tissue evidence="1">Shoot tissue taken approximately 20 cm above the soil surface</tissue>
    </source>
</reference>
<dbReference type="PANTHER" id="PTHR11439">
    <property type="entry name" value="GAG-POL-RELATED RETROTRANSPOSON"/>
    <property type="match status" value="1"/>
</dbReference>
<name>A0A0A9GXS2_ARUDO</name>
<proteinExistence type="predicted"/>